<dbReference type="Gene3D" id="3.40.190.10">
    <property type="entry name" value="Periplasmic binding protein-like II"/>
    <property type="match status" value="2"/>
</dbReference>
<dbReference type="EMBL" id="KV454500">
    <property type="protein sequence ID" value="ODV57884.1"/>
    <property type="molecule type" value="Genomic_DNA"/>
</dbReference>
<dbReference type="STRING" id="1344418.A0A1D2V8E8"/>
<sequence length="326" mass="36607">MDLLDSLTDRIFFAIPKKGRIHDKCLELLKGADIQFRKIDKRLDIALSTNLPIALVFLRESDIPIFVSKGRCSIGIANSFQIKESIYFNKQGSDELNHLLDLTGYFDMIPKLCLQVPKSSQIRDPKELIGKTITTNFVNITRVYFMKLEGKSSINEISTKVKFVSGSIEASCALGIADGIVDLVDSGSTMTLLNLINLEDLFESIKNEDEIKPGVELITSKKPLFSELVELIKHRIEAVYHINEYCYCNYNCPKTKLDDILKVTPYKKAPKIAPLISAISLENPDDEQWVAVGVLIEKDKSGVIMDVLRENGAEDVFLLDISNCRV</sequence>
<dbReference type="InterPro" id="IPR013820">
    <property type="entry name" value="ATP_PRibTrfase_cat"/>
</dbReference>
<dbReference type="Proteomes" id="UP000095038">
    <property type="component" value="Unassembled WGS sequence"/>
</dbReference>
<dbReference type="PANTHER" id="PTHR21403">
    <property type="entry name" value="ATP PHOSPHORIBOSYLTRANSFERASE ATP-PRTASE"/>
    <property type="match status" value="1"/>
</dbReference>
<keyword evidence="8 13" id="KW-0808">Transferase</keyword>
<dbReference type="SUPFAM" id="SSF54913">
    <property type="entry name" value="GlnB-like"/>
    <property type="match status" value="1"/>
</dbReference>
<evidence type="ECO:0000256" key="4">
    <source>
        <dbReference type="ARBA" id="ARBA00011946"/>
    </source>
</evidence>
<dbReference type="UniPathway" id="UPA00031">
    <property type="reaction ID" value="UER00006"/>
</dbReference>
<keyword evidence="7 13" id="KW-0328">Glycosyltransferase</keyword>
<dbReference type="RefSeq" id="XP_020044191.1">
    <property type="nucleotide sequence ID" value="XM_020191006.1"/>
</dbReference>
<keyword evidence="9" id="KW-0368">Histidine biosynthesis</keyword>
<dbReference type="GO" id="GO:0000105">
    <property type="term" value="P:L-histidine biosynthetic process"/>
    <property type="evidence" value="ECO:0007669"/>
    <property type="project" value="UniProtKB-UniPathway"/>
</dbReference>
<evidence type="ECO:0000259" key="12">
    <source>
        <dbReference type="Pfam" id="PF08029"/>
    </source>
</evidence>
<proteinExistence type="inferred from homology"/>
<dbReference type="PROSITE" id="PS01316">
    <property type="entry name" value="ATP_P_PHORIBOSYLTR"/>
    <property type="match status" value="1"/>
</dbReference>
<evidence type="ECO:0000256" key="3">
    <source>
        <dbReference type="ARBA" id="ARBA00009372"/>
    </source>
</evidence>
<evidence type="ECO:0000256" key="5">
    <source>
        <dbReference type="ARBA" id="ARBA00020998"/>
    </source>
</evidence>
<gene>
    <name evidence="13" type="ORF">ASCRUDRAFT_40217</name>
</gene>
<comment type="similarity">
    <text evidence="3">Belongs to the ATP phosphoribosyltransferase family.</text>
</comment>
<dbReference type="InterPro" id="IPR018198">
    <property type="entry name" value="ATP_PRibTrfase_CS"/>
</dbReference>
<dbReference type="InterPro" id="IPR011322">
    <property type="entry name" value="N-reg_PII-like_a/b"/>
</dbReference>
<evidence type="ECO:0000259" key="11">
    <source>
        <dbReference type="Pfam" id="PF01634"/>
    </source>
</evidence>
<evidence type="ECO:0000256" key="9">
    <source>
        <dbReference type="ARBA" id="ARBA00023102"/>
    </source>
</evidence>
<evidence type="ECO:0000313" key="14">
    <source>
        <dbReference type="Proteomes" id="UP000095038"/>
    </source>
</evidence>
<dbReference type="GO" id="GO:0003879">
    <property type="term" value="F:ATP phosphoribosyltransferase activity"/>
    <property type="evidence" value="ECO:0007669"/>
    <property type="project" value="UniProtKB-EC"/>
</dbReference>
<name>A0A1D2V8E8_9ASCO</name>
<dbReference type="Pfam" id="PF01634">
    <property type="entry name" value="HisG"/>
    <property type="match status" value="1"/>
</dbReference>
<dbReference type="NCBIfam" id="TIGR03455">
    <property type="entry name" value="HisG_C-term"/>
    <property type="match status" value="1"/>
</dbReference>
<comment type="function">
    <text evidence="10">Catalyzes the condensation of ATP and 5-phosphoribose 1-diphosphate to form N'-(5'-phosphoribosyl)-ATP (PR-ATP). Has a crucial role in the pathway because the rate of histidine biosynthesis seems to be controlled primarily by regulation of the enzymatic activity.</text>
</comment>
<protein>
    <recommendedName>
        <fullName evidence="5">ATP phosphoribosyltransferase</fullName>
        <ecNumber evidence="4">2.4.2.17</ecNumber>
    </recommendedName>
</protein>
<dbReference type="InterPro" id="IPR013115">
    <property type="entry name" value="HisG_C"/>
</dbReference>
<dbReference type="AlphaFoldDB" id="A0A1D2V8E8"/>
<dbReference type="SUPFAM" id="SSF53850">
    <property type="entry name" value="Periplasmic binding protein-like II"/>
    <property type="match status" value="1"/>
</dbReference>
<feature type="domain" description="ATP phosphoribosyltransferase catalytic" evidence="11">
    <location>
        <begin position="59"/>
        <end position="204"/>
    </location>
</feature>
<evidence type="ECO:0000256" key="6">
    <source>
        <dbReference type="ARBA" id="ARBA00022605"/>
    </source>
</evidence>
<evidence type="ECO:0000256" key="10">
    <source>
        <dbReference type="ARBA" id="ARBA00024646"/>
    </source>
</evidence>
<organism evidence="13 14">
    <name type="scientific">Ascoidea rubescens DSM 1968</name>
    <dbReference type="NCBI Taxonomy" id="1344418"/>
    <lineage>
        <taxon>Eukaryota</taxon>
        <taxon>Fungi</taxon>
        <taxon>Dikarya</taxon>
        <taxon>Ascomycota</taxon>
        <taxon>Saccharomycotina</taxon>
        <taxon>Saccharomycetes</taxon>
        <taxon>Ascoideaceae</taxon>
        <taxon>Ascoidea</taxon>
    </lineage>
</organism>
<dbReference type="GO" id="GO:0000287">
    <property type="term" value="F:magnesium ion binding"/>
    <property type="evidence" value="ECO:0007669"/>
    <property type="project" value="InterPro"/>
</dbReference>
<keyword evidence="6" id="KW-0028">Amino-acid biosynthesis</keyword>
<dbReference type="InterPro" id="IPR015867">
    <property type="entry name" value="N-reg_PII/ATP_PRibTrfase_C"/>
</dbReference>
<dbReference type="NCBIfam" id="TIGR00070">
    <property type="entry name" value="hisG"/>
    <property type="match status" value="1"/>
</dbReference>
<keyword evidence="14" id="KW-1185">Reference proteome</keyword>
<evidence type="ECO:0000256" key="8">
    <source>
        <dbReference type="ARBA" id="ARBA00022679"/>
    </source>
</evidence>
<dbReference type="Gene3D" id="3.30.70.120">
    <property type="match status" value="1"/>
</dbReference>
<dbReference type="InParanoid" id="A0A1D2V8E8"/>
<evidence type="ECO:0000256" key="7">
    <source>
        <dbReference type="ARBA" id="ARBA00022676"/>
    </source>
</evidence>
<comment type="catalytic activity">
    <reaction evidence="1">
        <text>1-(5-phospho-beta-D-ribosyl)-ATP + diphosphate = 5-phospho-alpha-D-ribose 1-diphosphate + ATP</text>
        <dbReference type="Rhea" id="RHEA:18473"/>
        <dbReference type="ChEBI" id="CHEBI:30616"/>
        <dbReference type="ChEBI" id="CHEBI:33019"/>
        <dbReference type="ChEBI" id="CHEBI:58017"/>
        <dbReference type="ChEBI" id="CHEBI:73183"/>
        <dbReference type="EC" id="2.4.2.17"/>
    </reaction>
</comment>
<evidence type="ECO:0000256" key="1">
    <source>
        <dbReference type="ARBA" id="ARBA00000915"/>
    </source>
</evidence>
<reference evidence="14" key="1">
    <citation type="submission" date="2016-05" db="EMBL/GenBank/DDBJ databases">
        <title>Comparative genomics of biotechnologically important yeasts.</title>
        <authorList>
            <consortium name="DOE Joint Genome Institute"/>
            <person name="Riley R."/>
            <person name="Haridas S."/>
            <person name="Wolfe K.H."/>
            <person name="Lopes M.R."/>
            <person name="Hittinger C.T."/>
            <person name="Goker M."/>
            <person name="Salamov A."/>
            <person name="Wisecaver J."/>
            <person name="Long T.M."/>
            <person name="Aerts A.L."/>
            <person name="Barry K."/>
            <person name="Choi C."/>
            <person name="Clum A."/>
            <person name="Coughlan A.Y."/>
            <person name="Deshpande S."/>
            <person name="Douglass A.P."/>
            <person name="Hanson S.J."/>
            <person name="Klenk H.-P."/>
            <person name="Labutti K."/>
            <person name="Lapidus A."/>
            <person name="Lindquist E."/>
            <person name="Lipzen A."/>
            <person name="Meier-Kolthoff J.P."/>
            <person name="Ohm R.A."/>
            <person name="Otillar R.P."/>
            <person name="Pangilinan J."/>
            <person name="Peng Y."/>
            <person name="Rokas A."/>
            <person name="Rosa C.A."/>
            <person name="Scheuner C."/>
            <person name="Sibirny A.A."/>
            <person name="Slot J.C."/>
            <person name="Stielow J.B."/>
            <person name="Sun H."/>
            <person name="Kurtzman C.P."/>
            <person name="Blackwell M."/>
            <person name="Grigoriev I.V."/>
            <person name="Jeffries T.W."/>
        </authorList>
    </citation>
    <scope>NUCLEOTIDE SEQUENCE [LARGE SCALE GENOMIC DNA]</scope>
    <source>
        <strain evidence="14">DSM 1968</strain>
    </source>
</reference>
<accession>A0A1D2V8E8</accession>
<dbReference type="GeneID" id="30964642"/>
<dbReference type="Pfam" id="PF08029">
    <property type="entry name" value="HisG_C"/>
    <property type="match status" value="1"/>
</dbReference>
<evidence type="ECO:0000313" key="13">
    <source>
        <dbReference type="EMBL" id="ODV57884.1"/>
    </source>
</evidence>
<feature type="domain" description="Histidine biosynthesis HisG C-terminal" evidence="12">
    <location>
        <begin position="244"/>
        <end position="323"/>
    </location>
</feature>
<evidence type="ECO:0000256" key="2">
    <source>
        <dbReference type="ARBA" id="ARBA00004667"/>
    </source>
</evidence>
<dbReference type="PANTHER" id="PTHR21403:SF8">
    <property type="entry name" value="ATP PHOSPHORIBOSYLTRANSFERASE"/>
    <property type="match status" value="1"/>
</dbReference>
<comment type="pathway">
    <text evidence="2">Amino-acid biosynthesis; L-histidine biosynthesis; L-histidine from 5-phospho-alpha-D-ribose 1-diphosphate: step 1/9.</text>
</comment>
<dbReference type="InterPro" id="IPR001348">
    <property type="entry name" value="ATP_PRibTrfase_HisG"/>
</dbReference>
<dbReference type="GO" id="GO:0005737">
    <property type="term" value="C:cytoplasm"/>
    <property type="evidence" value="ECO:0007669"/>
    <property type="project" value="InterPro"/>
</dbReference>
<dbReference type="OrthoDB" id="2574at2759"/>
<dbReference type="EC" id="2.4.2.17" evidence="4"/>